<organism evidence="1 2">
    <name type="scientific">Leptospira ilyithenensis</name>
    <dbReference type="NCBI Taxonomy" id="2484901"/>
    <lineage>
        <taxon>Bacteria</taxon>
        <taxon>Pseudomonadati</taxon>
        <taxon>Spirochaetota</taxon>
        <taxon>Spirochaetia</taxon>
        <taxon>Leptospirales</taxon>
        <taxon>Leptospiraceae</taxon>
        <taxon>Leptospira</taxon>
    </lineage>
</organism>
<name>A0A4R9LTZ4_9LEPT</name>
<dbReference type="InterPro" id="IPR029032">
    <property type="entry name" value="AhpD-like"/>
</dbReference>
<gene>
    <name evidence="1" type="ORF">EHS11_03885</name>
</gene>
<dbReference type="OrthoDB" id="4704294at2"/>
<dbReference type="Proteomes" id="UP000298264">
    <property type="component" value="Unassembled WGS sequence"/>
</dbReference>
<dbReference type="Gene3D" id="1.20.1290.10">
    <property type="entry name" value="AhpD-like"/>
    <property type="match status" value="1"/>
</dbReference>
<comment type="caution">
    <text evidence="1">The sequence shown here is derived from an EMBL/GenBank/DDBJ whole genome shotgun (WGS) entry which is preliminary data.</text>
</comment>
<protein>
    <submittedName>
        <fullName evidence="1">Uncharacterized protein</fullName>
    </submittedName>
</protein>
<evidence type="ECO:0000313" key="2">
    <source>
        <dbReference type="Proteomes" id="UP000298264"/>
    </source>
</evidence>
<dbReference type="RefSeq" id="WP_135763105.1">
    <property type="nucleotide sequence ID" value="NZ_RQHV01000029.1"/>
</dbReference>
<reference evidence="1" key="1">
    <citation type="journal article" date="2019" name="PLoS Negl. Trop. Dis.">
        <title>Revisiting the worldwide diversity of Leptospira species in the environment.</title>
        <authorList>
            <person name="Vincent A.T."/>
            <person name="Schiettekatte O."/>
            <person name="Bourhy P."/>
            <person name="Veyrier F.J."/>
            <person name="Picardeau M."/>
        </authorList>
    </citation>
    <scope>NUCLEOTIDE SEQUENCE [LARGE SCALE GENOMIC DNA]</scope>
    <source>
        <strain evidence="1">201400974</strain>
    </source>
</reference>
<keyword evidence="2" id="KW-1185">Reference proteome</keyword>
<accession>A0A4R9LTZ4</accession>
<evidence type="ECO:0000313" key="1">
    <source>
        <dbReference type="EMBL" id="TGN13381.1"/>
    </source>
</evidence>
<dbReference type="EMBL" id="RQHV01000029">
    <property type="protein sequence ID" value="TGN13381.1"/>
    <property type="molecule type" value="Genomic_DNA"/>
</dbReference>
<dbReference type="AlphaFoldDB" id="A0A4R9LTZ4"/>
<sequence>MVKNDKPRTPAPNLYRSVARNESLFIDMIDMGFIKPTGLMDRKVIPPRIREILILRTCVRTRNEYEFNLHICTISEIMGLALQEIEDIKNEHPNESLSDDGIFYQTGNGSWFEKKIVMDLDEQ</sequence>
<proteinExistence type="predicted"/>